<protein>
    <submittedName>
        <fullName evidence="3">Gag protease polyprotein</fullName>
    </submittedName>
</protein>
<dbReference type="SMART" id="SM00343">
    <property type="entry name" value="ZnF_C2HC"/>
    <property type="match status" value="1"/>
</dbReference>
<gene>
    <name evidence="3" type="ORF">E5676_scaffold180G00530</name>
    <name evidence="2" type="ORF">E6C27_scaffold355G00800</name>
</gene>
<evidence type="ECO:0000259" key="1">
    <source>
        <dbReference type="SMART" id="SM00343"/>
    </source>
</evidence>
<organism evidence="3 5">
    <name type="scientific">Cucumis melo var. makuwa</name>
    <name type="common">Oriental melon</name>
    <dbReference type="NCBI Taxonomy" id="1194695"/>
    <lineage>
        <taxon>Eukaryota</taxon>
        <taxon>Viridiplantae</taxon>
        <taxon>Streptophyta</taxon>
        <taxon>Embryophyta</taxon>
        <taxon>Tracheophyta</taxon>
        <taxon>Spermatophyta</taxon>
        <taxon>Magnoliopsida</taxon>
        <taxon>eudicotyledons</taxon>
        <taxon>Gunneridae</taxon>
        <taxon>Pentapetalae</taxon>
        <taxon>rosids</taxon>
        <taxon>fabids</taxon>
        <taxon>Cucurbitales</taxon>
        <taxon>Cucurbitaceae</taxon>
        <taxon>Benincaseae</taxon>
        <taxon>Cucumis</taxon>
    </lineage>
</organism>
<dbReference type="InterPro" id="IPR036875">
    <property type="entry name" value="Znf_CCHC_sf"/>
</dbReference>
<dbReference type="OrthoDB" id="1936908at2759"/>
<dbReference type="Proteomes" id="UP000321393">
    <property type="component" value="Unassembled WGS sequence"/>
</dbReference>
<dbReference type="Proteomes" id="UP000321947">
    <property type="component" value="Unassembled WGS sequence"/>
</dbReference>
<dbReference type="Pfam" id="PF03732">
    <property type="entry name" value="Retrotrans_gag"/>
    <property type="match status" value="1"/>
</dbReference>
<dbReference type="AlphaFoldDB" id="A0A5D3BGK1"/>
<dbReference type="InterPro" id="IPR005162">
    <property type="entry name" value="Retrotrans_gag_dom"/>
</dbReference>
<dbReference type="SUPFAM" id="SSF57756">
    <property type="entry name" value="Retrovirus zinc finger-like domains"/>
    <property type="match status" value="1"/>
</dbReference>
<name>A0A5D3BGK1_CUCMM</name>
<dbReference type="GO" id="GO:0006508">
    <property type="term" value="P:proteolysis"/>
    <property type="evidence" value="ECO:0007669"/>
    <property type="project" value="UniProtKB-KW"/>
</dbReference>
<dbReference type="Pfam" id="PF00098">
    <property type="entry name" value="zf-CCHC"/>
    <property type="match status" value="1"/>
</dbReference>
<comment type="caution">
    <text evidence="3">The sequence shown here is derived from an EMBL/GenBank/DDBJ whole genome shotgun (WGS) entry which is preliminary data.</text>
</comment>
<reference evidence="4 5" key="1">
    <citation type="submission" date="2019-08" db="EMBL/GenBank/DDBJ databases">
        <title>Draft genome sequences of two oriental melons (Cucumis melo L. var makuwa).</title>
        <authorList>
            <person name="Kwon S.-Y."/>
        </authorList>
    </citation>
    <scope>NUCLEOTIDE SEQUENCE [LARGE SCALE GENOMIC DNA]</scope>
    <source>
        <strain evidence="5">cv. Chang Bougi</strain>
        <strain evidence="4">cv. SW 3</strain>
        <tissue evidence="3">Leaf</tissue>
    </source>
</reference>
<evidence type="ECO:0000313" key="3">
    <source>
        <dbReference type="EMBL" id="TYJ98169.1"/>
    </source>
</evidence>
<dbReference type="GO" id="GO:0003676">
    <property type="term" value="F:nucleic acid binding"/>
    <property type="evidence" value="ECO:0007669"/>
    <property type="project" value="InterPro"/>
</dbReference>
<proteinExistence type="predicted"/>
<dbReference type="EMBL" id="SSTD01018169">
    <property type="protein sequence ID" value="TYJ98169.1"/>
    <property type="molecule type" value="Genomic_DNA"/>
</dbReference>
<dbReference type="GO" id="GO:0008270">
    <property type="term" value="F:zinc ion binding"/>
    <property type="evidence" value="ECO:0007669"/>
    <property type="project" value="InterPro"/>
</dbReference>
<evidence type="ECO:0000313" key="4">
    <source>
        <dbReference type="Proteomes" id="UP000321393"/>
    </source>
</evidence>
<keyword evidence="3" id="KW-0645">Protease</keyword>
<dbReference type="EMBL" id="SSTE01011875">
    <property type="protein sequence ID" value="KAA0050237.1"/>
    <property type="molecule type" value="Genomic_DNA"/>
</dbReference>
<evidence type="ECO:0000313" key="2">
    <source>
        <dbReference type="EMBL" id="KAA0050237.1"/>
    </source>
</evidence>
<evidence type="ECO:0000313" key="5">
    <source>
        <dbReference type="Proteomes" id="UP000321947"/>
    </source>
</evidence>
<feature type="domain" description="CCHC-type" evidence="1">
    <location>
        <begin position="62"/>
        <end position="78"/>
    </location>
</feature>
<accession>A0A5D3BGK1</accession>
<keyword evidence="3" id="KW-0378">Hydrolase</keyword>
<sequence length="144" mass="16418">MLGGDVNQITWEQFKESFYAKFFSDSLRYAKQQEFLNLEQGNMTVEYCGRSHGGRCLVGSGVCYKCKQLEHIANFCPQKLFEATLNKTSTSQHRRVFATTRQEAEQAGTVVTGRFQSWGTSHLCCLTLGLFILLYPQYLFSICV</sequence>
<dbReference type="InterPro" id="IPR001878">
    <property type="entry name" value="Znf_CCHC"/>
</dbReference>
<dbReference type="GO" id="GO:0008233">
    <property type="term" value="F:peptidase activity"/>
    <property type="evidence" value="ECO:0007669"/>
    <property type="project" value="UniProtKB-KW"/>
</dbReference>